<name>A0A0B5CNT6_NEIEG</name>
<dbReference type="RefSeq" id="WP_040665569.1">
    <property type="nucleotide sequence ID" value="NZ_CP007726.1"/>
</dbReference>
<dbReference type="EMBL" id="CP007726">
    <property type="protein sequence ID" value="AJE17846.1"/>
    <property type="molecule type" value="Genomic_DNA"/>
</dbReference>
<keyword evidence="4" id="KW-1185">Reference proteome</keyword>
<reference evidence="4" key="1">
    <citation type="submission" date="2014-05" db="EMBL/GenBank/DDBJ databases">
        <title>Complete Genome sequence of Neisseria elongata subsp. glycolytica.</title>
        <authorList>
            <person name="Veyrier F.J."/>
            <person name="Taha M.-K."/>
        </authorList>
    </citation>
    <scope>NUCLEOTIDE SEQUENCE [LARGE SCALE GENOMIC DNA]</scope>
    <source>
        <strain evidence="4">ATCC 29315</strain>
    </source>
</reference>
<dbReference type="PANTHER" id="PTHR43767">
    <property type="entry name" value="LONG-CHAIN-FATTY-ACID--COA LIGASE"/>
    <property type="match status" value="1"/>
</dbReference>
<dbReference type="HOGENOM" id="CLU_000022_59_0_4"/>
<dbReference type="InterPro" id="IPR025110">
    <property type="entry name" value="AMP-bd_C"/>
</dbReference>
<dbReference type="SUPFAM" id="SSF56801">
    <property type="entry name" value="Acetyl-CoA synthetase-like"/>
    <property type="match status" value="1"/>
</dbReference>
<feature type="domain" description="AMP-dependent synthetase/ligase" evidence="1">
    <location>
        <begin position="46"/>
        <end position="378"/>
    </location>
</feature>
<dbReference type="InterPro" id="IPR042099">
    <property type="entry name" value="ANL_N_sf"/>
</dbReference>
<proteinExistence type="predicted"/>
<dbReference type="PATRIC" id="fig|546263.7.peg.517"/>
<dbReference type="Proteomes" id="UP000031392">
    <property type="component" value="Chromosome"/>
</dbReference>
<dbReference type="Gene3D" id="3.30.300.30">
    <property type="match status" value="1"/>
</dbReference>
<protein>
    <submittedName>
        <fullName evidence="3">Uncharacterized protein</fullName>
    </submittedName>
</protein>
<dbReference type="CDD" id="cd04433">
    <property type="entry name" value="AFD_class_I"/>
    <property type="match status" value="1"/>
</dbReference>
<dbReference type="Pfam" id="PF00501">
    <property type="entry name" value="AMP-binding"/>
    <property type="match status" value="1"/>
</dbReference>
<dbReference type="Gene3D" id="3.40.50.12780">
    <property type="entry name" value="N-terminal domain of ligase-like"/>
    <property type="match status" value="1"/>
</dbReference>
<gene>
    <name evidence="3" type="ORF">NELON_02420</name>
</gene>
<dbReference type="AlphaFoldDB" id="A0A0B5CNT6"/>
<dbReference type="InterPro" id="IPR050237">
    <property type="entry name" value="ATP-dep_AMP-bd_enzyme"/>
</dbReference>
<accession>A0A0B5CNT6</accession>
<feature type="domain" description="AMP-binding enzyme C-terminal" evidence="2">
    <location>
        <begin position="431"/>
        <end position="497"/>
    </location>
</feature>
<dbReference type="InterPro" id="IPR045851">
    <property type="entry name" value="AMP-bd_C_sf"/>
</dbReference>
<dbReference type="Pfam" id="PF13193">
    <property type="entry name" value="AMP-binding_C"/>
    <property type="match status" value="1"/>
</dbReference>
<evidence type="ECO:0000259" key="2">
    <source>
        <dbReference type="Pfam" id="PF13193"/>
    </source>
</evidence>
<dbReference type="GO" id="GO:0016878">
    <property type="term" value="F:acid-thiol ligase activity"/>
    <property type="evidence" value="ECO:0007669"/>
    <property type="project" value="UniProtKB-ARBA"/>
</dbReference>
<evidence type="ECO:0000259" key="1">
    <source>
        <dbReference type="Pfam" id="PF00501"/>
    </source>
</evidence>
<dbReference type="InterPro" id="IPR000873">
    <property type="entry name" value="AMP-dep_synth/lig_dom"/>
</dbReference>
<evidence type="ECO:0000313" key="4">
    <source>
        <dbReference type="Proteomes" id="UP000031392"/>
    </source>
</evidence>
<reference evidence="3 4" key="2">
    <citation type="journal article" date="2015" name="PLoS Genet.">
        <title>Common Cell Shape Evolution of Two Nasopharyngeal Pathogens.</title>
        <authorList>
            <person name="Veyrier F.J."/>
            <person name="Biais N."/>
            <person name="Morales P."/>
            <person name="Belkacem N."/>
            <person name="Guilhen C."/>
            <person name="Ranjeva S."/>
            <person name="Sismeiro O."/>
            <person name="Pehau-Arnaudet G."/>
            <person name="Rocha E.P."/>
            <person name="Werts C."/>
            <person name="Taha M.K."/>
            <person name="Boneca I.G."/>
        </authorList>
    </citation>
    <scope>NUCLEOTIDE SEQUENCE [LARGE SCALE GENOMIC DNA]</scope>
    <source>
        <strain evidence="3 4">ATCC 29315</strain>
    </source>
</reference>
<dbReference type="KEGG" id="nel:NELON_02420"/>
<dbReference type="PANTHER" id="PTHR43767:SF1">
    <property type="entry name" value="NONRIBOSOMAL PEPTIDE SYNTHASE PES1 (EUROFUNG)-RELATED"/>
    <property type="match status" value="1"/>
</dbReference>
<organism evidence="3 4">
    <name type="scientific">Neisseria elongata subsp. glycolytica ATCC 29315</name>
    <dbReference type="NCBI Taxonomy" id="546263"/>
    <lineage>
        <taxon>Bacteria</taxon>
        <taxon>Pseudomonadati</taxon>
        <taxon>Pseudomonadota</taxon>
        <taxon>Betaproteobacteria</taxon>
        <taxon>Neisseriales</taxon>
        <taxon>Neisseriaceae</taxon>
        <taxon>Neisseria</taxon>
    </lineage>
</organism>
<evidence type="ECO:0000313" key="3">
    <source>
        <dbReference type="EMBL" id="AJE17846.1"/>
    </source>
</evidence>
<sequence length="517" mass="57128">MSAPFKPFSDGLKLLYQAGFLHPRNLSALAFGMLRHGFNLQALLYQAARLHPFQTAICGNDSRTDWQTLYLDSRRYASVLSEYPAWRQRRKTAVLCRNTPESVAVLSALSAGGMPVLLFNADMSTEQLHTLLRQYDPGLLLTDDGLSAKVGSLPFDTVSFGELAAAAQRIETPKPLPRRTAGEMLVLTGGTGGNSRIVRRKTSARISVLPMLVLLKTLRLHQRQNVYIAPPFYHGYGIAALYFSLALRRTMLLTERFDARRAAELITREQAEIAVLVPTMLYRLLDAMPQKGRLKTVLTGSAMLSAEAARRTLEQWGNVLYNLFGTTETGFALMAAPEQLAAKPDSIGRPFPGVTVEIRRADGSLCGIGETGSLWLKTGWSAQSRNHDVCTGDLAKADADGDIFLQGRADDMAVCGGENVYPQDVCRMTEQHPKVRQAAVLVIEHAEYGQALALFAEAEKGLDAAALRLWLAGRLARYQMPQRIGITRELPISEAGKIDRRQLNEWLSAHCERDFLL</sequence>